<evidence type="ECO:0000256" key="3">
    <source>
        <dbReference type="ARBA" id="ARBA00022737"/>
    </source>
</evidence>
<dbReference type="GO" id="GO:0007165">
    <property type="term" value="P:signal transduction"/>
    <property type="evidence" value="ECO:0007669"/>
    <property type="project" value="InterPro"/>
</dbReference>
<dbReference type="InterPro" id="IPR035897">
    <property type="entry name" value="Toll_tir_struct_dom_sf"/>
</dbReference>
<dbReference type="FunFam" id="1.10.8.430:FF:000002">
    <property type="entry name" value="Disease resistance protein (TIR-NBS-LRR class)"/>
    <property type="match status" value="1"/>
</dbReference>
<evidence type="ECO:0000256" key="6">
    <source>
        <dbReference type="ARBA" id="ARBA00023027"/>
    </source>
</evidence>
<dbReference type="SUPFAM" id="SSF52200">
    <property type="entry name" value="Toll/Interleukin receptor TIR domain"/>
    <property type="match status" value="1"/>
</dbReference>
<dbReference type="Proteomes" id="UP000619265">
    <property type="component" value="Unassembled WGS sequence"/>
</dbReference>
<keyword evidence="2" id="KW-0433">Leucine-rich repeat</keyword>
<dbReference type="InterPro" id="IPR044974">
    <property type="entry name" value="Disease_R_plants"/>
</dbReference>
<dbReference type="Gene3D" id="1.10.8.430">
    <property type="entry name" value="Helical domain of apoptotic protease-activating factors"/>
    <property type="match status" value="1"/>
</dbReference>
<dbReference type="GO" id="GO:0006952">
    <property type="term" value="P:defense response"/>
    <property type="evidence" value="ECO:0007669"/>
    <property type="project" value="UniProtKB-KW"/>
</dbReference>
<dbReference type="Pfam" id="PF23282">
    <property type="entry name" value="WHD_ROQ1"/>
    <property type="match status" value="1"/>
</dbReference>
<dbReference type="InterPro" id="IPR036390">
    <property type="entry name" value="WH_DNA-bd_sf"/>
</dbReference>
<name>A0A833XNV7_JUGRE</name>
<dbReference type="PANTHER" id="PTHR11017">
    <property type="entry name" value="LEUCINE-RICH REPEAT-CONTAINING PROTEIN"/>
    <property type="match status" value="1"/>
</dbReference>
<keyword evidence="5" id="KW-0611">Plant defense</keyword>
<comment type="catalytic activity">
    <reaction evidence="7">
        <text>NAD(+) + H2O = ADP-D-ribose + nicotinamide + H(+)</text>
        <dbReference type="Rhea" id="RHEA:16301"/>
        <dbReference type="ChEBI" id="CHEBI:15377"/>
        <dbReference type="ChEBI" id="CHEBI:15378"/>
        <dbReference type="ChEBI" id="CHEBI:17154"/>
        <dbReference type="ChEBI" id="CHEBI:57540"/>
        <dbReference type="ChEBI" id="CHEBI:57967"/>
        <dbReference type="EC" id="3.2.2.6"/>
    </reaction>
    <physiologicalReaction direction="left-to-right" evidence="7">
        <dbReference type="Rhea" id="RHEA:16302"/>
    </physiologicalReaction>
</comment>
<dbReference type="InterPro" id="IPR042197">
    <property type="entry name" value="Apaf_helical"/>
</dbReference>
<evidence type="ECO:0000313" key="10">
    <source>
        <dbReference type="EMBL" id="KAF5468934.1"/>
    </source>
</evidence>
<reference evidence="10" key="1">
    <citation type="submission" date="2015-10" db="EMBL/GenBank/DDBJ databases">
        <authorList>
            <person name="Martinez-Garcia P.J."/>
            <person name="Crepeau M.W."/>
            <person name="Puiu D."/>
            <person name="Gonzalez-Ibeas D."/>
            <person name="Whalen J."/>
            <person name="Stevens K."/>
            <person name="Paul R."/>
            <person name="Butterfield T."/>
            <person name="Britton M."/>
            <person name="Reagan R."/>
            <person name="Chakraborty S."/>
            <person name="Walawage S.L."/>
            <person name="Vasquez-Gross H.A."/>
            <person name="Cardeno C."/>
            <person name="Famula R."/>
            <person name="Pratt K."/>
            <person name="Kuruganti S."/>
            <person name="Aradhya M.K."/>
            <person name="Leslie C.A."/>
            <person name="Dandekar A.M."/>
            <person name="Salzberg S.L."/>
            <person name="Wegrzyn J.L."/>
            <person name="Langley C.H."/>
            <person name="Neale D.B."/>
        </authorList>
    </citation>
    <scope>NUCLEOTIDE SEQUENCE</scope>
    <source>
        <tissue evidence="10">Leaves</tissue>
    </source>
</reference>
<evidence type="ECO:0000256" key="5">
    <source>
        <dbReference type="ARBA" id="ARBA00022821"/>
    </source>
</evidence>
<reference evidence="10" key="2">
    <citation type="submission" date="2020-03" db="EMBL/GenBank/DDBJ databases">
        <title>Walnut 2.0.</title>
        <authorList>
            <person name="Marrano A."/>
            <person name="Britton M."/>
            <person name="Zimin A.V."/>
            <person name="Zaini P.A."/>
            <person name="Workman R."/>
            <person name="Puiu D."/>
            <person name="Bianco L."/>
            <person name="Allen B.J."/>
            <person name="Troggio M."/>
            <person name="Leslie C.A."/>
            <person name="Timp W."/>
            <person name="Dendekar A."/>
            <person name="Salzberg S.L."/>
            <person name="Neale D.B."/>
        </authorList>
    </citation>
    <scope>NUCLEOTIDE SEQUENCE</scope>
    <source>
        <tissue evidence="10">Leaves</tissue>
    </source>
</reference>
<evidence type="ECO:0000256" key="2">
    <source>
        <dbReference type="ARBA" id="ARBA00022614"/>
    </source>
</evidence>
<dbReference type="InterPro" id="IPR032675">
    <property type="entry name" value="LRR_dom_sf"/>
</dbReference>
<dbReference type="InterPro" id="IPR058546">
    <property type="entry name" value="RPS4B/Roq1-like_LRR"/>
</dbReference>
<evidence type="ECO:0000256" key="4">
    <source>
        <dbReference type="ARBA" id="ARBA00022801"/>
    </source>
</evidence>
<dbReference type="SMART" id="SM00255">
    <property type="entry name" value="TIR"/>
    <property type="match status" value="1"/>
</dbReference>
<dbReference type="FunFam" id="3.40.50.10140:FF:000007">
    <property type="entry name" value="Disease resistance protein (TIR-NBS-LRR class)"/>
    <property type="match status" value="1"/>
</dbReference>
<dbReference type="PRINTS" id="PR00364">
    <property type="entry name" value="DISEASERSIST"/>
</dbReference>
<dbReference type="Pfam" id="PF01582">
    <property type="entry name" value="TIR"/>
    <property type="match status" value="1"/>
</dbReference>
<evidence type="ECO:0000256" key="8">
    <source>
        <dbReference type="SAM" id="MobiDB-lite"/>
    </source>
</evidence>
<dbReference type="Pfam" id="PF00931">
    <property type="entry name" value="NB-ARC"/>
    <property type="match status" value="1"/>
</dbReference>
<evidence type="ECO:0000256" key="7">
    <source>
        <dbReference type="ARBA" id="ARBA00047304"/>
    </source>
</evidence>
<dbReference type="InterPro" id="IPR002182">
    <property type="entry name" value="NB-ARC"/>
</dbReference>
<dbReference type="SUPFAM" id="SSF46785">
    <property type="entry name" value="Winged helix' DNA-binding domain"/>
    <property type="match status" value="1"/>
</dbReference>
<dbReference type="Gene3D" id="3.40.50.300">
    <property type="entry name" value="P-loop containing nucleotide triphosphate hydrolases"/>
    <property type="match status" value="1"/>
</dbReference>
<protein>
    <recommendedName>
        <fullName evidence="1">ADP-ribosyl cyclase/cyclic ADP-ribose hydrolase</fullName>
        <ecNumber evidence="1">3.2.2.6</ecNumber>
    </recommendedName>
</protein>
<comment type="caution">
    <text evidence="10">The sequence shown here is derived from an EMBL/GenBank/DDBJ whole genome shotgun (WGS) entry which is preliminary data.</text>
</comment>
<dbReference type="Gene3D" id="3.80.10.10">
    <property type="entry name" value="Ribonuclease Inhibitor"/>
    <property type="match status" value="5"/>
</dbReference>
<dbReference type="PROSITE" id="PS50104">
    <property type="entry name" value="TIR"/>
    <property type="match status" value="1"/>
</dbReference>
<dbReference type="GO" id="GO:0043531">
    <property type="term" value="F:ADP binding"/>
    <property type="evidence" value="ECO:0007669"/>
    <property type="project" value="InterPro"/>
</dbReference>
<accession>A0A833XNV7</accession>
<keyword evidence="6" id="KW-0520">NAD</keyword>
<feature type="domain" description="TIR" evidence="9">
    <location>
        <begin position="24"/>
        <end position="189"/>
    </location>
</feature>
<evidence type="ECO:0000256" key="1">
    <source>
        <dbReference type="ARBA" id="ARBA00011982"/>
    </source>
</evidence>
<organism evidence="10 11">
    <name type="scientific">Juglans regia</name>
    <name type="common">English walnut</name>
    <dbReference type="NCBI Taxonomy" id="51240"/>
    <lineage>
        <taxon>Eukaryota</taxon>
        <taxon>Viridiplantae</taxon>
        <taxon>Streptophyta</taxon>
        <taxon>Embryophyta</taxon>
        <taxon>Tracheophyta</taxon>
        <taxon>Spermatophyta</taxon>
        <taxon>Magnoliopsida</taxon>
        <taxon>eudicotyledons</taxon>
        <taxon>Gunneridae</taxon>
        <taxon>Pentapetalae</taxon>
        <taxon>rosids</taxon>
        <taxon>fabids</taxon>
        <taxon>Fagales</taxon>
        <taxon>Juglandaceae</taxon>
        <taxon>Juglans</taxon>
    </lineage>
</organism>
<dbReference type="Gramene" id="Jr06_13360_p1">
    <property type="protein sequence ID" value="cds.Jr06_13360_p1"/>
    <property type="gene ID" value="Jr06_13360"/>
</dbReference>
<keyword evidence="3" id="KW-0677">Repeat</keyword>
<dbReference type="EMBL" id="LIHL02000006">
    <property type="protein sequence ID" value="KAF5468934.1"/>
    <property type="molecule type" value="Genomic_DNA"/>
</dbReference>
<evidence type="ECO:0000313" key="11">
    <source>
        <dbReference type="Proteomes" id="UP000619265"/>
    </source>
</evidence>
<dbReference type="InterPro" id="IPR058192">
    <property type="entry name" value="WHD_ROQ1-like"/>
</dbReference>
<dbReference type="InterPro" id="IPR027417">
    <property type="entry name" value="P-loop_NTPase"/>
</dbReference>
<gene>
    <name evidence="10" type="ORF">F2P56_013042</name>
</gene>
<proteinExistence type="predicted"/>
<keyword evidence="4" id="KW-0378">Hydrolase</keyword>
<dbReference type="Gene3D" id="3.40.50.10140">
    <property type="entry name" value="Toll/interleukin-1 receptor homology (TIR) domain"/>
    <property type="match status" value="1"/>
</dbReference>
<dbReference type="EC" id="3.2.2.6" evidence="1"/>
<sequence>MSSSSMAFQSGATSSSSSPSIHPWNHDVFLSFRGEDVRRNFISHLYQALLQRGINTYIDNNLERGEEISLALFKTIEGSMISIIVFSKNYAESRWCLDELLKILDCKETMKQIVLPIFYDVDPSDVRHQKGIFGKSFDKLGDKLKDNAKMLKWKVALQRVADLSGFPLAKFRDESTFIQEIIQWVDIRIVNQTPFSVACHPVGIESRIRDIYDQHLNIEMNDIIRVVGIFGTGGIGKTTISNYIYNRISSQFEGSCFLKDVRETSKRKGGLLELQNRLLSKILGTKSNIDDEDRGINVIRHRLSSKRVLLILDDVDELVQIEKLAGDRDWFGSGSRILITTRDQHLLEVFEVDSKYKVKILDENEALRLFSLHAFKKDEPLEGYVELSKQVTKYAQGLPLALKVLGSDLKGQSIDEWKNALDKYRKIPNDDIQKVLLVSYEGLHATEKQIFLDIAFFFKGEPLANVMKIFDCCGFSPVHGIKRLIDKCLITIEEHYNKCVKMHELLQVMGREIVRLKSPEEPSKRSRLWFHEDIREVLEESTGPNKIEGIVLDLPKGEEEMISLHPEAFQHMKRLGIFINRNACFSCAPNYLSEKLRVLDWSRYPGESLPHNFQGKKLIFFSMHASLIKELGDGFKPKNLTTMTLYDCNFLEKIPDLSSISNLKKLSVMCCTRLVEVHDSVGSLENLSLLNFYGCSKLQILPRSLNLRSLLQLCFDGCSSLRYLPKIECKMECLRKLSLNGTAIEELPLSIANLVGLEVLSLSNCKNLLRLPNIVCNLLQHLEFFSIAGCSNLVNKMGNDGPSHLAIESTKMKEEISLCEEPLHELAPPTNSSNWSTTLQESNLQISCSHSESKFFPISSLFTMFNSSVSLKSLDLSKIGIVSLPTSIKEFVALIQLHLHYCEKLEEIIELPPNIRHVNVEGCKSLERFSEVSKILEFNRSHIRSLQRIYLSGCDKMHVNIWNDKVQNPLLWKGVYEYDATLFPENQIPEWLSYVHEFLKDNDDGRRRGAKEEWVIDIEGPHYLEEISGIVLYGVIFFTAKFFVHGGIDRAKITSNSSNYACYIPEGVHLINTNSDRPMENKPAYTIWVGYSNLQSFGVKVLDNLRVQFDLRHHSDGMVPFYKSCRAKVVYKNERRANKKRKLEEEKNRIPLLRVLDDLFLKIADDPTYTNYLHELLEIEIVKSSVNVQLSGREEISGIVLHAVLLSKEHGISRDNLKRHFQVELYFRGIGFQTVLAMMDNDIVLIWNRYPSQSLPYNFHGKKLVDLRMRGLQNFQNMTRMDLSVCESLTKTPDLSRIPNLEWLDFADCTYLVEVHASVGSLNKLEHLSFARCTKLTSLPTSLKFRCLKFLAVEGCLRLQNLPEIEFERECLRKLSLAYTDIIELPLFIGHLSGLEVLDLRGCKNLVHLPTGILRFRHLNTLVLAGCSKLVFIPNILKDDCCSIDLPELVYLDLQNYHLPDPDIMMSFNHYFTLQRLNISGSDVIRLPERLKKFDELRTLELKNCKKLQEIPALPPKIKVVNATGCMSDGLKIPHFFKSQPRDPRWTKLAQNSNGGIYLAHSSLAGTKFQQ</sequence>
<dbReference type="SUPFAM" id="SSF52058">
    <property type="entry name" value="L domain-like"/>
    <property type="match status" value="2"/>
</dbReference>
<evidence type="ECO:0000259" key="9">
    <source>
        <dbReference type="PROSITE" id="PS50104"/>
    </source>
</evidence>
<dbReference type="PANTHER" id="PTHR11017:SF570">
    <property type="entry name" value="DISEASE RESISTANCE PROTEIN (TIR-NBS CLASS)-RELATED"/>
    <property type="match status" value="1"/>
</dbReference>
<dbReference type="GO" id="GO:0061809">
    <property type="term" value="F:NAD+ nucleosidase activity, cyclic ADP-ribose generating"/>
    <property type="evidence" value="ECO:0007669"/>
    <property type="project" value="UniProtKB-EC"/>
</dbReference>
<feature type="region of interest" description="Disordered" evidence="8">
    <location>
        <begin position="1"/>
        <end position="20"/>
    </location>
</feature>
<dbReference type="Pfam" id="PF23286">
    <property type="entry name" value="LRR_13"/>
    <property type="match status" value="1"/>
</dbReference>
<dbReference type="InterPro" id="IPR000157">
    <property type="entry name" value="TIR_dom"/>
</dbReference>
<dbReference type="SUPFAM" id="SSF52540">
    <property type="entry name" value="P-loop containing nucleoside triphosphate hydrolases"/>
    <property type="match status" value="1"/>
</dbReference>